<proteinExistence type="predicted"/>
<accession>A0A381KNH3</accession>
<sequence>MAVLIRKVPESTSVPETIKQNNEQHSSLCLLATRYLRGKGFKVTFDDRLRAWSVSGELPDALGFRNGVSCLIEVKCSRADFLADRKKNFRIHPEMGMGDWRFYLCEPDIITPNDLPPGWGLLYADGNKVRPVTGWPGNGEWISRKPFSANIRAERDYLYSALRRLAELGYIDQIYKTGEK</sequence>
<name>A0A381KNH3_9ENTR</name>
<organism evidence="1 2">
    <name type="scientific">Buttiauxella agrestis</name>
    <dbReference type="NCBI Taxonomy" id="82977"/>
    <lineage>
        <taxon>Bacteria</taxon>
        <taxon>Pseudomonadati</taxon>
        <taxon>Pseudomonadota</taxon>
        <taxon>Gammaproteobacteria</taxon>
        <taxon>Enterobacterales</taxon>
        <taxon>Enterobacteriaceae</taxon>
        <taxon>Buttiauxella</taxon>
    </lineage>
</organism>
<dbReference type="Proteomes" id="UP000255528">
    <property type="component" value="Unassembled WGS sequence"/>
</dbReference>
<dbReference type="EMBL" id="UIGI01000002">
    <property type="protein sequence ID" value="SUY92838.1"/>
    <property type="molecule type" value="Genomic_DNA"/>
</dbReference>
<gene>
    <name evidence="1" type="ORF">NCTC12119_04867</name>
</gene>
<dbReference type="RefSeq" id="WP_256682731.1">
    <property type="nucleotide sequence ID" value="NZ_UIGI01000002.1"/>
</dbReference>
<dbReference type="AlphaFoldDB" id="A0A381KNH3"/>
<protein>
    <submittedName>
        <fullName evidence="1">Uncharacterized protein</fullName>
    </submittedName>
</protein>
<evidence type="ECO:0000313" key="2">
    <source>
        <dbReference type="Proteomes" id="UP000255528"/>
    </source>
</evidence>
<reference evidence="1 2" key="1">
    <citation type="submission" date="2018-06" db="EMBL/GenBank/DDBJ databases">
        <authorList>
            <consortium name="Pathogen Informatics"/>
            <person name="Doyle S."/>
        </authorList>
    </citation>
    <scope>NUCLEOTIDE SEQUENCE [LARGE SCALE GENOMIC DNA]</scope>
    <source>
        <strain evidence="1 2">NCTC12119</strain>
    </source>
</reference>
<evidence type="ECO:0000313" key="1">
    <source>
        <dbReference type="EMBL" id="SUY92838.1"/>
    </source>
</evidence>